<evidence type="ECO:0000313" key="1">
    <source>
        <dbReference type="EMBL" id="KAI0091141.1"/>
    </source>
</evidence>
<proteinExistence type="predicted"/>
<accession>A0ACB8UA75</accession>
<dbReference type="Proteomes" id="UP001055072">
    <property type="component" value="Unassembled WGS sequence"/>
</dbReference>
<keyword evidence="2" id="KW-1185">Reference proteome</keyword>
<name>A0ACB8UA75_9APHY</name>
<organism evidence="1 2">
    <name type="scientific">Irpex rosettiformis</name>
    <dbReference type="NCBI Taxonomy" id="378272"/>
    <lineage>
        <taxon>Eukaryota</taxon>
        <taxon>Fungi</taxon>
        <taxon>Dikarya</taxon>
        <taxon>Basidiomycota</taxon>
        <taxon>Agaricomycotina</taxon>
        <taxon>Agaricomycetes</taxon>
        <taxon>Polyporales</taxon>
        <taxon>Irpicaceae</taxon>
        <taxon>Irpex</taxon>
    </lineage>
</organism>
<sequence length="372" mass="41653">MTAYQQDTKLPSSMQHEATLALLMNTMDGVTTTSALRYRADQQATYGYQPLLVCPSWTNLNYSMPSLPPLPPPPPPPPPPPSARLARAFVQPSTSNLNSPGWDVPKNIRGGNQTSYYYPPPQAAPMPKTPVPAAPYNWDASGQFKNVGEHQSGRPATMPTESLPLKNNHYDLQGSTTTDEFAVLESRWQANQNIGAPAYMQQQRFQLTPWPEYSVGSYMNDHRVGRTMKDHTTAQVPGARNNDGLLGFCAPASSRSTAGKPVPWHGRKHQSTAQRSRKDQPMLPSTAENADPIVCDTCKLQFRGQPERKRHQMSVHEKVRSSPCTGCDGRTYTRRDALIRHIKKEEKCLGHYKEKARNRYGRPDRWMETLAD</sequence>
<dbReference type="EMBL" id="MU274906">
    <property type="protein sequence ID" value="KAI0091141.1"/>
    <property type="molecule type" value="Genomic_DNA"/>
</dbReference>
<protein>
    <submittedName>
        <fullName evidence="1">Uncharacterized protein</fullName>
    </submittedName>
</protein>
<comment type="caution">
    <text evidence="1">The sequence shown here is derived from an EMBL/GenBank/DDBJ whole genome shotgun (WGS) entry which is preliminary data.</text>
</comment>
<gene>
    <name evidence="1" type="ORF">BDY19DRAFT_1055303</name>
</gene>
<evidence type="ECO:0000313" key="2">
    <source>
        <dbReference type="Proteomes" id="UP001055072"/>
    </source>
</evidence>
<reference evidence="1" key="1">
    <citation type="journal article" date="2021" name="Environ. Microbiol.">
        <title>Gene family expansions and transcriptome signatures uncover fungal adaptations to wood decay.</title>
        <authorList>
            <person name="Hage H."/>
            <person name="Miyauchi S."/>
            <person name="Viragh M."/>
            <person name="Drula E."/>
            <person name="Min B."/>
            <person name="Chaduli D."/>
            <person name="Navarro D."/>
            <person name="Favel A."/>
            <person name="Norest M."/>
            <person name="Lesage-Meessen L."/>
            <person name="Balint B."/>
            <person name="Merenyi Z."/>
            <person name="de Eugenio L."/>
            <person name="Morin E."/>
            <person name="Martinez A.T."/>
            <person name="Baldrian P."/>
            <person name="Stursova M."/>
            <person name="Martinez M.J."/>
            <person name="Novotny C."/>
            <person name="Magnuson J.K."/>
            <person name="Spatafora J.W."/>
            <person name="Maurice S."/>
            <person name="Pangilinan J."/>
            <person name="Andreopoulos W."/>
            <person name="LaButti K."/>
            <person name="Hundley H."/>
            <person name="Na H."/>
            <person name="Kuo A."/>
            <person name="Barry K."/>
            <person name="Lipzen A."/>
            <person name="Henrissat B."/>
            <person name="Riley R."/>
            <person name="Ahrendt S."/>
            <person name="Nagy L.G."/>
            <person name="Grigoriev I.V."/>
            <person name="Martin F."/>
            <person name="Rosso M.N."/>
        </authorList>
    </citation>
    <scope>NUCLEOTIDE SEQUENCE</scope>
    <source>
        <strain evidence="1">CBS 384.51</strain>
    </source>
</reference>